<accession>C2FZB8</accession>
<dbReference type="CDD" id="cd06267">
    <property type="entry name" value="PBP1_LacI_sugar_binding-like"/>
    <property type="match status" value="1"/>
</dbReference>
<dbReference type="SUPFAM" id="SSF47413">
    <property type="entry name" value="lambda repressor-like DNA-binding domains"/>
    <property type="match status" value="1"/>
</dbReference>
<dbReference type="Pfam" id="PF00356">
    <property type="entry name" value="LacI"/>
    <property type="match status" value="1"/>
</dbReference>
<evidence type="ECO:0000256" key="1">
    <source>
        <dbReference type="ARBA" id="ARBA00023015"/>
    </source>
</evidence>
<dbReference type="InterPro" id="IPR000843">
    <property type="entry name" value="HTH_LacI"/>
</dbReference>
<dbReference type="Pfam" id="PF00532">
    <property type="entry name" value="Peripla_BP_1"/>
    <property type="match status" value="1"/>
</dbReference>
<dbReference type="SUPFAM" id="SSF53822">
    <property type="entry name" value="Periplasmic binding protein-like I"/>
    <property type="match status" value="1"/>
</dbReference>
<evidence type="ECO:0000256" key="3">
    <source>
        <dbReference type="ARBA" id="ARBA00023163"/>
    </source>
</evidence>
<dbReference type="EMBL" id="ACHB01000067">
    <property type="protein sequence ID" value="EEI91727.1"/>
    <property type="molecule type" value="Genomic_DNA"/>
</dbReference>
<dbReference type="GO" id="GO:0003700">
    <property type="term" value="F:DNA-binding transcription factor activity"/>
    <property type="evidence" value="ECO:0007669"/>
    <property type="project" value="TreeGrafter"/>
</dbReference>
<evidence type="ECO:0000259" key="4">
    <source>
        <dbReference type="PROSITE" id="PS50932"/>
    </source>
</evidence>
<evidence type="ECO:0000313" key="5">
    <source>
        <dbReference type="EMBL" id="EEI91727.1"/>
    </source>
</evidence>
<dbReference type="Gene3D" id="1.10.260.40">
    <property type="entry name" value="lambda repressor-like DNA-binding domains"/>
    <property type="match status" value="1"/>
</dbReference>
<proteinExistence type="predicted"/>
<dbReference type="PROSITE" id="PS50932">
    <property type="entry name" value="HTH_LACI_2"/>
    <property type="match status" value="1"/>
</dbReference>
<gene>
    <name evidence="5" type="ORF">HMPREF0765_2674</name>
</gene>
<sequence>MQMACISFRRDGQNKCKCLKDSLLCKVGLIQIAMKKEKPATIKEIARKLKISPSTVSRALNDHPSIGLVTTMRVKKMAEEMNYEPNQTAIFFKQRKTFTIGVVLPSLSEPFFSAAISEIENFANERKYTVIMGQSMDDAERELRILQTLKKHRVDGVLMSIGKNTNSFDFIKSMEESEIPVVFFDCVPNLNDIDRIECDLATGVYEAIDAFVSRGHQKIALINGPDTLLASEERKLAYIKGLRKNDIAFDDRYLVNTDLTEEGNEEAMNKLLTLSDRPSAILSFNDFVTLDVMKFARQRGVSLNSDIHFISFANYPLWKYMENPPMGSIEQFPDQQAKKAAEILFNRLENKEEYKPQQFIFKSRLILQ</sequence>
<dbReference type="AlphaFoldDB" id="C2FZB8"/>
<keyword evidence="2" id="KW-0238">DNA-binding</keyword>
<dbReference type="InterPro" id="IPR010982">
    <property type="entry name" value="Lambda_DNA-bd_dom_sf"/>
</dbReference>
<dbReference type="Proteomes" id="UP000006241">
    <property type="component" value="Unassembled WGS sequence"/>
</dbReference>
<keyword evidence="1" id="KW-0805">Transcription regulation</keyword>
<dbReference type="GO" id="GO:0000976">
    <property type="term" value="F:transcription cis-regulatory region binding"/>
    <property type="evidence" value="ECO:0007669"/>
    <property type="project" value="TreeGrafter"/>
</dbReference>
<feature type="domain" description="HTH lacI-type" evidence="4">
    <location>
        <begin position="40"/>
        <end position="94"/>
    </location>
</feature>
<dbReference type="SMART" id="SM00354">
    <property type="entry name" value="HTH_LACI"/>
    <property type="match status" value="1"/>
</dbReference>
<protein>
    <submittedName>
        <fullName evidence="5">Transcriptional regulator, LacI family</fullName>
    </submittedName>
</protein>
<comment type="caution">
    <text evidence="5">The sequence shown here is derived from an EMBL/GenBank/DDBJ whole genome shotgun (WGS) entry which is preliminary data.</text>
</comment>
<name>C2FZB8_SPHSI</name>
<dbReference type="PANTHER" id="PTHR30146:SF109">
    <property type="entry name" value="HTH-TYPE TRANSCRIPTIONAL REGULATOR GALS"/>
    <property type="match status" value="1"/>
</dbReference>
<reference evidence="5 6" key="1">
    <citation type="submission" date="2009-01" db="EMBL/GenBank/DDBJ databases">
        <authorList>
            <person name="Qin X."/>
            <person name="Bachman B."/>
            <person name="Battles P."/>
            <person name="Bell A."/>
            <person name="Bess C."/>
            <person name="Bickham C."/>
            <person name="Chaboub L."/>
            <person name="Chen D."/>
            <person name="Coyle M."/>
            <person name="Deiros D.R."/>
            <person name="Dinh H."/>
            <person name="Forbes L."/>
            <person name="Fowler G."/>
            <person name="Francisco L."/>
            <person name="Fu Q."/>
            <person name="Gubbala S."/>
            <person name="Hale W."/>
            <person name="Han Y."/>
            <person name="Hemphill L."/>
            <person name="Highlander S.K."/>
            <person name="Hirani K."/>
            <person name="Hogues M."/>
            <person name="Jackson L."/>
            <person name="Jakkamsetti A."/>
            <person name="Javaid M."/>
            <person name="Jiang H."/>
            <person name="Korchina V."/>
            <person name="Kovar C."/>
            <person name="Lara F."/>
            <person name="Lee S."/>
            <person name="Mata R."/>
            <person name="Mathew T."/>
            <person name="Moen C."/>
            <person name="Morales K."/>
            <person name="Munidasa M."/>
            <person name="Nazareth L."/>
            <person name="Ngo R."/>
            <person name="Nguyen L."/>
            <person name="Okwuonu G."/>
            <person name="Ongeri F."/>
            <person name="Patil S."/>
            <person name="Petrosino J."/>
            <person name="Pham C."/>
            <person name="Pham P."/>
            <person name="Pu L.-L."/>
            <person name="Puazo M."/>
            <person name="Raj R."/>
            <person name="Reid J."/>
            <person name="Rouhana J."/>
            <person name="Saada N."/>
            <person name="Shang Y."/>
            <person name="Simmons D."/>
            <person name="Thornton R."/>
            <person name="Warren J."/>
            <person name="Weissenberger G."/>
            <person name="Zhang J."/>
            <person name="Zhang L."/>
            <person name="Zhou C."/>
            <person name="Zhu D."/>
            <person name="Muzny D."/>
            <person name="Worley K."/>
            <person name="Gibbs R."/>
        </authorList>
    </citation>
    <scope>NUCLEOTIDE SEQUENCE [LARGE SCALE GENOMIC DNA]</scope>
    <source>
        <strain evidence="5 6">ATCC 33300</strain>
    </source>
</reference>
<dbReference type="PANTHER" id="PTHR30146">
    <property type="entry name" value="LACI-RELATED TRANSCRIPTIONAL REPRESSOR"/>
    <property type="match status" value="1"/>
</dbReference>
<evidence type="ECO:0000256" key="2">
    <source>
        <dbReference type="ARBA" id="ARBA00023125"/>
    </source>
</evidence>
<evidence type="ECO:0000313" key="6">
    <source>
        <dbReference type="Proteomes" id="UP000006241"/>
    </source>
</evidence>
<dbReference type="HOGENOM" id="CLU_037628_6_0_10"/>
<dbReference type="InterPro" id="IPR001761">
    <property type="entry name" value="Peripla_BP/Lac1_sug-bd_dom"/>
</dbReference>
<organism evidence="5 6">
    <name type="scientific">Sphingobacterium spiritivorum ATCC 33300</name>
    <dbReference type="NCBI Taxonomy" id="525372"/>
    <lineage>
        <taxon>Bacteria</taxon>
        <taxon>Pseudomonadati</taxon>
        <taxon>Bacteroidota</taxon>
        <taxon>Sphingobacteriia</taxon>
        <taxon>Sphingobacteriales</taxon>
        <taxon>Sphingobacteriaceae</taxon>
        <taxon>Sphingobacterium</taxon>
    </lineage>
</organism>
<dbReference type="InterPro" id="IPR028082">
    <property type="entry name" value="Peripla_BP_I"/>
</dbReference>
<dbReference type="CDD" id="cd01392">
    <property type="entry name" value="HTH_LacI"/>
    <property type="match status" value="1"/>
</dbReference>
<keyword evidence="3" id="KW-0804">Transcription</keyword>
<dbReference type="Gene3D" id="3.40.50.2300">
    <property type="match status" value="2"/>
</dbReference>